<reference evidence="2 3" key="1">
    <citation type="journal article" date="2016" name="G3 (Bethesda)">
        <title>First Draft Assembly and Annotation of the Genome of a California Endemic Oak Quercus lobata Nee (Fagaceae).</title>
        <authorList>
            <person name="Sork V.L."/>
            <person name="Fitz-Gibbon S.T."/>
            <person name="Puiu D."/>
            <person name="Crepeau M."/>
            <person name="Gugger P.F."/>
            <person name="Sherman R."/>
            <person name="Stevens K."/>
            <person name="Langley C.H."/>
            <person name="Pellegrini M."/>
            <person name="Salzberg S.L."/>
        </authorList>
    </citation>
    <scope>NUCLEOTIDE SEQUENCE [LARGE SCALE GENOMIC DNA]</scope>
    <source>
        <strain evidence="2 3">cv. SW786</strain>
    </source>
</reference>
<dbReference type="Proteomes" id="UP000594261">
    <property type="component" value="Chromosome 8"/>
</dbReference>
<evidence type="ECO:0000313" key="3">
    <source>
        <dbReference type="Proteomes" id="UP000594261"/>
    </source>
</evidence>
<dbReference type="Gramene" id="QL08p040099:mrna">
    <property type="protein sequence ID" value="QL08p040099:mrna"/>
    <property type="gene ID" value="QL08p040099"/>
</dbReference>
<evidence type="ECO:0000259" key="1">
    <source>
        <dbReference type="Pfam" id="PF17781"/>
    </source>
</evidence>
<organism evidence="2 3">
    <name type="scientific">Quercus lobata</name>
    <name type="common">Valley oak</name>
    <dbReference type="NCBI Taxonomy" id="97700"/>
    <lineage>
        <taxon>Eukaryota</taxon>
        <taxon>Viridiplantae</taxon>
        <taxon>Streptophyta</taxon>
        <taxon>Embryophyta</taxon>
        <taxon>Tracheophyta</taxon>
        <taxon>Spermatophyta</taxon>
        <taxon>Magnoliopsida</taxon>
        <taxon>eudicotyledons</taxon>
        <taxon>Gunneridae</taxon>
        <taxon>Pentapetalae</taxon>
        <taxon>rosids</taxon>
        <taxon>fabids</taxon>
        <taxon>Fagales</taxon>
        <taxon>Fagaceae</taxon>
        <taxon>Quercus</taxon>
    </lineage>
</organism>
<name>A0A7N2ME49_QUELO</name>
<dbReference type="Pfam" id="PF17781">
    <property type="entry name" value="RPN1_RPN2_N"/>
    <property type="match status" value="1"/>
</dbReference>
<dbReference type="GeneID" id="115954872"/>
<proteinExistence type="predicted"/>
<dbReference type="InterPro" id="IPR040892">
    <property type="entry name" value="RPN1_N"/>
</dbReference>
<gene>
    <name evidence="2" type="primary">LOC115954872</name>
</gene>
<sequence>MNQSSHFDCVLALQSEDLALKHQLELYVERIQNYCPVVQRNALQSLGNLAGEIPQEYVERMSEDEEIDDLMKLVEQVVAFHMKHNTEHEAVDLLM</sequence>
<evidence type="ECO:0000313" key="2">
    <source>
        <dbReference type="EnsemblPlants" id="QL08p040099:mrna"/>
    </source>
</evidence>
<protein>
    <recommendedName>
        <fullName evidence="1">RPN1 N-terminal domain-containing protein</fullName>
    </recommendedName>
</protein>
<dbReference type="EMBL" id="LRBV02000008">
    <property type="status" value="NOT_ANNOTATED_CDS"/>
    <property type="molecule type" value="Genomic_DNA"/>
</dbReference>
<dbReference type="RefSeq" id="XP_030928702.1">
    <property type="nucleotide sequence ID" value="XM_031072842.1"/>
</dbReference>
<dbReference type="InParanoid" id="A0A7N2ME49"/>
<keyword evidence="3" id="KW-1185">Reference proteome</keyword>
<reference evidence="2" key="2">
    <citation type="submission" date="2021-01" db="UniProtKB">
        <authorList>
            <consortium name="EnsemblPlants"/>
        </authorList>
    </citation>
    <scope>IDENTIFICATION</scope>
</reference>
<feature type="domain" description="RPN1 N-terminal" evidence="1">
    <location>
        <begin position="48"/>
        <end position="95"/>
    </location>
</feature>
<dbReference type="AlphaFoldDB" id="A0A7N2ME49"/>
<dbReference type="EnsemblPlants" id="QL08p040099:mrna">
    <property type="protein sequence ID" value="QL08p040099:mrna"/>
    <property type="gene ID" value="QL08p040099"/>
</dbReference>
<accession>A0A7N2ME49</accession>